<dbReference type="Gene3D" id="3.30.70.1280">
    <property type="entry name" value="SP0830-like domains"/>
    <property type="match status" value="1"/>
</dbReference>
<proteinExistence type="predicted"/>
<evidence type="ECO:0008006" key="3">
    <source>
        <dbReference type="Google" id="ProtNLM"/>
    </source>
</evidence>
<dbReference type="PIRSF" id="PIRSF008502">
    <property type="entry name" value="UCP008502"/>
    <property type="match status" value="1"/>
</dbReference>
<comment type="caution">
    <text evidence="1">The sequence shown here is derived from an EMBL/GenBank/DDBJ whole genome shotgun (WGS) entry which is preliminary data.</text>
</comment>
<dbReference type="PANTHER" id="PTHR36439:SF1">
    <property type="entry name" value="DUF1697 DOMAIN-CONTAINING PROTEIN"/>
    <property type="match status" value="1"/>
</dbReference>
<protein>
    <recommendedName>
        <fullName evidence="3">DUF1697 domain-containing protein</fullName>
    </recommendedName>
</protein>
<evidence type="ECO:0000313" key="1">
    <source>
        <dbReference type="EMBL" id="PZE17390.1"/>
    </source>
</evidence>
<dbReference type="Proteomes" id="UP000249248">
    <property type="component" value="Unassembled WGS sequence"/>
</dbReference>
<organism evidence="1 2">
    <name type="scientific">Putridiphycobacter roseus</name>
    <dbReference type="NCBI Taxonomy" id="2219161"/>
    <lineage>
        <taxon>Bacteria</taxon>
        <taxon>Pseudomonadati</taxon>
        <taxon>Bacteroidota</taxon>
        <taxon>Flavobacteriia</taxon>
        <taxon>Flavobacteriales</taxon>
        <taxon>Crocinitomicaceae</taxon>
        <taxon>Putridiphycobacter</taxon>
    </lineage>
</organism>
<dbReference type="EMBL" id="QKSB01000004">
    <property type="protein sequence ID" value="PZE17390.1"/>
    <property type="molecule type" value="Genomic_DNA"/>
</dbReference>
<evidence type="ECO:0000313" key="2">
    <source>
        <dbReference type="Proteomes" id="UP000249248"/>
    </source>
</evidence>
<dbReference type="InterPro" id="IPR012545">
    <property type="entry name" value="DUF1697"/>
</dbReference>
<dbReference type="SUPFAM" id="SSF160379">
    <property type="entry name" value="SP0830-like"/>
    <property type="match status" value="1"/>
</dbReference>
<keyword evidence="2" id="KW-1185">Reference proteome</keyword>
<sequence>MKKYVGLLRGVNVGGKHKVPMEDLKIVLQNLNCENVYTILNSGNVVFESNVNDIRLLTKTIENRISSVFGFPIPLILAEAKTIVSLMENNPFKEIEETTETRFFVSFLKKSNKSPIEIPWSSEDQSFKILRYESKIICSVLDLSKANTPKAMGIVEASFGKEITTRNWNTISRIVKKC</sequence>
<reference evidence="1 2" key="1">
    <citation type="submission" date="2018-06" db="EMBL/GenBank/DDBJ databases">
        <title>The draft genome sequence of Crocinitomix sp. SM1701.</title>
        <authorList>
            <person name="Zhang X."/>
        </authorList>
    </citation>
    <scope>NUCLEOTIDE SEQUENCE [LARGE SCALE GENOMIC DNA]</scope>
    <source>
        <strain evidence="1 2">SM1701</strain>
    </source>
</reference>
<dbReference type="Pfam" id="PF08002">
    <property type="entry name" value="DUF1697"/>
    <property type="match status" value="1"/>
</dbReference>
<dbReference type="PANTHER" id="PTHR36439">
    <property type="entry name" value="BLL4334 PROTEIN"/>
    <property type="match status" value="1"/>
</dbReference>
<accession>A0A2W1N1F8</accession>
<dbReference type="OrthoDB" id="9806494at2"/>
<name>A0A2W1N1F8_9FLAO</name>
<dbReference type="AlphaFoldDB" id="A0A2W1N1F8"/>
<dbReference type="RefSeq" id="WP_111062915.1">
    <property type="nucleotide sequence ID" value="NZ_JBHUCU010000016.1"/>
</dbReference>
<gene>
    <name evidence="1" type="ORF">DNU06_08955</name>
</gene>